<dbReference type="RefSeq" id="XP_009162159.1">
    <property type="nucleotide sequence ID" value="XM_009163895.1"/>
</dbReference>
<dbReference type="KEGG" id="ovi:T265_00187"/>
<reference evidence="2 3" key="1">
    <citation type="submission" date="2013-11" db="EMBL/GenBank/DDBJ databases">
        <title>Opisthorchis viverrini - life in the bile duct.</title>
        <authorList>
            <person name="Young N.D."/>
            <person name="Nagarajan N."/>
            <person name="Lin S.J."/>
            <person name="Korhonen P.K."/>
            <person name="Jex A.R."/>
            <person name="Hall R.S."/>
            <person name="Safavi-Hemami H."/>
            <person name="Kaewkong W."/>
            <person name="Bertrand D."/>
            <person name="Gao S."/>
            <person name="Seet Q."/>
            <person name="Wongkham S."/>
            <person name="Teh B.T."/>
            <person name="Wongkham C."/>
            <person name="Intapan P.M."/>
            <person name="Maleewong W."/>
            <person name="Yang X."/>
            <person name="Hu M."/>
            <person name="Wang Z."/>
            <person name="Hofmann A."/>
            <person name="Sternberg P.W."/>
            <person name="Tan P."/>
            <person name="Wang J."/>
            <person name="Gasser R.B."/>
        </authorList>
    </citation>
    <scope>NUCLEOTIDE SEQUENCE [LARGE SCALE GENOMIC DNA]</scope>
</reference>
<sequence>MVGSIGGIGGAKEPGGAPKPKALAAAATIADEVIPGIPRRLVDPGGMTDAVFANISTNLWSILGATLRGRSNADSPVSSWSPCRLVLRGFFVTTLRGSSSTIVSGSISTGTMVEPPRAPDGKE</sequence>
<protein>
    <submittedName>
        <fullName evidence="2">Uncharacterized protein</fullName>
    </submittedName>
</protein>
<dbReference type="GeneID" id="20314375"/>
<dbReference type="EMBL" id="KL596620">
    <property type="protein sequence ID" value="KER33982.1"/>
    <property type="molecule type" value="Genomic_DNA"/>
</dbReference>
<feature type="compositionally biased region" description="Low complexity" evidence="1">
    <location>
        <begin position="102"/>
        <end position="111"/>
    </location>
</feature>
<name>A0A075A6I8_OPIVI</name>
<proteinExistence type="predicted"/>
<dbReference type="Proteomes" id="UP000054324">
    <property type="component" value="Unassembled WGS sequence"/>
</dbReference>
<dbReference type="CTD" id="20314375"/>
<accession>A0A075A6I8</accession>
<feature type="region of interest" description="Disordered" evidence="1">
    <location>
        <begin position="102"/>
        <end position="123"/>
    </location>
</feature>
<evidence type="ECO:0000313" key="2">
    <source>
        <dbReference type="EMBL" id="KER33982.1"/>
    </source>
</evidence>
<gene>
    <name evidence="2" type="ORF">T265_00187</name>
</gene>
<evidence type="ECO:0000256" key="1">
    <source>
        <dbReference type="SAM" id="MobiDB-lite"/>
    </source>
</evidence>
<evidence type="ECO:0000313" key="3">
    <source>
        <dbReference type="Proteomes" id="UP000054324"/>
    </source>
</evidence>
<dbReference type="AlphaFoldDB" id="A0A075A6I8"/>
<organism evidence="2 3">
    <name type="scientific">Opisthorchis viverrini</name>
    <name type="common">Southeast Asian liver fluke</name>
    <dbReference type="NCBI Taxonomy" id="6198"/>
    <lineage>
        <taxon>Eukaryota</taxon>
        <taxon>Metazoa</taxon>
        <taxon>Spiralia</taxon>
        <taxon>Lophotrochozoa</taxon>
        <taxon>Platyhelminthes</taxon>
        <taxon>Trematoda</taxon>
        <taxon>Digenea</taxon>
        <taxon>Opisthorchiida</taxon>
        <taxon>Opisthorchiata</taxon>
        <taxon>Opisthorchiidae</taxon>
        <taxon>Opisthorchis</taxon>
    </lineage>
</organism>
<keyword evidence="3" id="KW-1185">Reference proteome</keyword>